<dbReference type="EMBL" id="QTSX02002375">
    <property type="protein sequence ID" value="KAJ9075765.1"/>
    <property type="molecule type" value="Genomic_DNA"/>
</dbReference>
<evidence type="ECO:0000313" key="2">
    <source>
        <dbReference type="Proteomes" id="UP001165960"/>
    </source>
</evidence>
<sequence>MATVDIFSVDMGAVATNPPAAQPAPYKPSASHLLSQPGTSGPTASLLPAPHPPASTLPASHPPSQPPASLLPAHLLAPQVPVIY</sequence>
<dbReference type="Proteomes" id="UP001165960">
    <property type="component" value="Unassembled WGS sequence"/>
</dbReference>
<keyword evidence="2" id="KW-1185">Reference proteome</keyword>
<proteinExistence type="predicted"/>
<protein>
    <submittedName>
        <fullName evidence="1">Uncharacterized protein</fullName>
    </submittedName>
</protein>
<reference evidence="1" key="1">
    <citation type="submission" date="2022-04" db="EMBL/GenBank/DDBJ databases">
        <title>Genome of the entomopathogenic fungus Entomophthora muscae.</title>
        <authorList>
            <person name="Elya C."/>
            <person name="Lovett B.R."/>
            <person name="Lee E."/>
            <person name="Macias A.M."/>
            <person name="Hajek A.E."/>
            <person name="De Bivort B.L."/>
            <person name="Kasson M.T."/>
            <person name="De Fine Licht H.H."/>
            <person name="Stajich J.E."/>
        </authorList>
    </citation>
    <scope>NUCLEOTIDE SEQUENCE</scope>
    <source>
        <strain evidence="1">Berkeley</strain>
    </source>
</reference>
<comment type="caution">
    <text evidence="1">The sequence shown here is derived from an EMBL/GenBank/DDBJ whole genome shotgun (WGS) entry which is preliminary data.</text>
</comment>
<name>A0ACC2TMQ2_9FUNG</name>
<organism evidence="1 2">
    <name type="scientific">Entomophthora muscae</name>
    <dbReference type="NCBI Taxonomy" id="34485"/>
    <lineage>
        <taxon>Eukaryota</taxon>
        <taxon>Fungi</taxon>
        <taxon>Fungi incertae sedis</taxon>
        <taxon>Zoopagomycota</taxon>
        <taxon>Entomophthoromycotina</taxon>
        <taxon>Entomophthoromycetes</taxon>
        <taxon>Entomophthorales</taxon>
        <taxon>Entomophthoraceae</taxon>
        <taxon>Entomophthora</taxon>
    </lineage>
</organism>
<accession>A0ACC2TMQ2</accession>
<evidence type="ECO:0000313" key="1">
    <source>
        <dbReference type="EMBL" id="KAJ9075765.1"/>
    </source>
</evidence>
<gene>
    <name evidence="1" type="ORF">DSO57_1032569</name>
</gene>